<evidence type="ECO:0000313" key="3">
    <source>
        <dbReference type="Proteomes" id="UP000184932"/>
    </source>
</evidence>
<dbReference type="RefSeq" id="WP_074254813.1">
    <property type="nucleotide sequence ID" value="NZ_FSRL01000001.1"/>
</dbReference>
<proteinExistence type="predicted"/>
<organism evidence="2 3">
    <name type="scientific">Vannielia litorea</name>
    <dbReference type="NCBI Taxonomy" id="1217970"/>
    <lineage>
        <taxon>Bacteria</taxon>
        <taxon>Pseudomonadati</taxon>
        <taxon>Pseudomonadota</taxon>
        <taxon>Alphaproteobacteria</taxon>
        <taxon>Rhodobacterales</taxon>
        <taxon>Paracoccaceae</taxon>
        <taxon>Vannielia</taxon>
    </lineage>
</organism>
<evidence type="ECO:0000256" key="1">
    <source>
        <dbReference type="SAM" id="SignalP"/>
    </source>
</evidence>
<dbReference type="STRING" id="1217970.SAMN05444002_0654"/>
<feature type="signal peptide" evidence="1">
    <location>
        <begin position="1"/>
        <end position="21"/>
    </location>
</feature>
<dbReference type="EMBL" id="FSRL01000001">
    <property type="protein sequence ID" value="SIN81254.1"/>
    <property type="molecule type" value="Genomic_DNA"/>
</dbReference>
<keyword evidence="3" id="KW-1185">Reference proteome</keyword>
<dbReference type="AlphaFoldDB" id="A0A1N6EE15"/>
<keyword evidence="1" id="KW-0732">Signal</keyword>
<evidence type="ECO:0000313" key="2">
    <source>
        <dbReference type="EMBL" id="SIN81254.1"/>
    </source>
</evidence>
<accession>A0A1N6EE15</accession>
<gene>
    <name evidence="2" type="ORF">SAMN05444002_0654</name>
</gene>
<dbReference type="Proteomes" id="UP000184932">
    <property type="component" value="Unassembled WGS sequence"/>
</dbReference>
<sequence length="98" mass="10086">MRQTVSLAIAGLILGAGAALAQGAPDAPRIYAYPGENFCPAGLRPVTIDGVICCGTPNQTVSYAAMKATPARKTVVRRRAASSDGYIWHGGKGVAPDE</sequence>
<protein>
    <submittedName>
        <fullName evidence="2">Uncharacterized protein</fullName>
    </submittedName>
</protein>
<name>A0A1N6EE15_9RHOB</name>
<feature type="chain" id="PRO_5009935614" evidence="1">
    <location>
        <begin position="22"/>
        <end position="98"/>
    </location>
</feature>
<reference evidence="3" key="1">
    <citation type="submission" date="2016-11" db="EMBL/GenBank/DDBJ databases">
        <authorList>
            <person name="Varghese N."/>
            <person name="Submissions S."/>
        </authorList>
    </citation>
    <scope>NUCLEOTIDE SEQUENCE [LARGE SCALE GENOMIC DNA]</scope>
    <source>
        <strain evidence="3">DSM 29440</strain>
    </source>
</reference>